<keyword evidence="1" id="KW-0732">Signal</keyword>
<dbReference type="InterPro" id="IPR041425">
    <property type="entry name" value="C3/4/5_MG1"/>
</dbReference>
<comment type="caution">
    <text evidence="3">The sequence shown here is derived from an EMBL/GenBank/DDBJ whole genome shotgun (WGS) entry which is preliminary data.</text>
</comment>
<proteinExistence type="predicted"/>
<dbReference type="Proteomes" id="UP000830375">
    <property type="component" value="Unassembled WGS sequence"/>
</dbReference>
<dbReference type="Gene3D" id="2.60.40.1940">
    <property type="match status" value="2"/>
</dbReference>
<dbReference type="InterPro" id="IPR041555">
    <property type="entry name" value="MG3"/>
</dbReference>
<evidence type="ECO:0000313" key="4">
    <source>
        <dbReference type="Proteomes" id="UP000830375"/>
    </source>
</evidence>
<dbReference type="InterPro" id="IPR040839">
    <property type="entry name" value="MG4"/>
</dbReference>
<protein>
    <recommendedName>
        <fullName evidence="2">Alpha-2-macroglobulin bait region domain-containing protein</fullName>
    </recommendedName>
</protein>
<feature type="signal peptide" evidence="1">
    <location>
        <begin position="1"/>
        <end position="21"/>
    </location>
</feature>
<evidence type="ECO:0000259" key="2">
    <source>
        <dbReference type="SMART" id="SM01359"/>
    </source>
</evidence>
<dbReference type="Gene3D" id="2.60.40.1930">
    <property type="match status" value="3"/>
</dbReference>
<reference evidence="3 4" key="1">
    <citation type="submission" date="2022-01" db="EMBL/GenBank/DDBJ databases">
        <title>A high-quality chromosome-level genome assembly of rohu carp, Labeo rohita.</title>
        <authorList>
            <person name="Arick M.A. II"/>
            <person name="Hsu C.-Y."/>
            <person name="Magbanua Z."/>
            <person name="Pechanova O."/>
            <person name="Grover C."/>
            <person name="Miller E."/>
            <person name="Thrash A."/>
            <person name="Ezzel L."/>
            <person name="Alam S."/>
            <person name="Benzie J."/>
            <person name="Hamilton M."/>
            <person name="Karsi A."/>
            <person name="Lawrence M.L."/>
            <person name="Peterson D.G."/>
        </authorList>
    </citation>
    <scope>NUCLEOTIDE SEQUENCE [LARGE SCALE GENOMIC DNA]</scope>
    <source>
        <strain evidence="4">BAU-BD-2019</strain>
        <tissue evidence="3">Blood</tissue>
    </source>
</reference>
<sequence length="796" mass="88547">MDVKLLFLSVVLLSSPLLTLCDPLFVLSAPNLLRVGSSENVFLEAQDYSGKDLNVKIFVKDFPNKHVEIMESKSVTLSADHNFQILTDIKIPSDRQYFSNDPLEKQYVYLQAQFPTVILEKVVMLSFQSGYIFVQTDKSIYTPASKVQYRIFSLTPNMTPRSGFGIMVEIMNPQNITVKSDKLFPVKGMISGHYFIPDVASTGIWKVVTLFSDTPQKKFTADFEVKEYVLPTFEVKLTLSKPFFYVRDEKLTVNIEANPDLGQTRAVILCCTWAECNSLLGPELGQISIAMYLFGQEVDGDAFVVFGLMDGERKTSIPNSLKKVQIVDGEGTAELTSQTFSNINQLVGRSIYVSVSVLTESGGEMVEAERRGIQIVTSPYTIHFKRTPQFFKPGMPISVSVYVTNPDQTPAENVKVEVSPEAGSQKTKANGIAKFTINTQKGVSTLEITAKITDTELKEQQAERKMTAQAYKSKTGSNNYMNIIVESAELKIGAQMTAYLNTGESPHLQYITYMILSKGQIIKADRIRGSGQSLVSLSLPVTKDMVPSFRIVAYYLVGSSEVVSDSVWVDVEDTCMGKLKLEIKKSKQNFFEPLEDVKLQITGDPGAKVGLVVVDKAVHVLNKNRLTQTQIWDFIEKHDTGCTAGSGRDSMGVFNDAGLMFVSNTAGGTDTRTGFFLPTSLIVYPLNKELLIEICDVQYQQFGWRLAFYRRGTERAKVLESDFVPRCEVVRAPVAGGMGSGLEGVKDVDQEVTRDHSGDVCSREKIHFMAKRDQRTVSVASMQIDRELGKEVVREI</sequence>
<dbReference type="Pfam" id="PF17791">
    <property type="entry name" value="MG3"/>
    <property type="match status" value="2"/>
</dbReference>
<evidence type="ECO:0000313" key="3">
    <source>
        <dbReference type="EMBL" id="KAI2668073.1"/>
    </source>
</evidence>
<dbReference type="InterPro" id="IPR011625">
    <property type="entry name" value="A2M_N_BRD"/>
</dbReference>
<dbReference type="InterPro" id="IPR013783">
    <property type="entry name" value="Ig-like_fold"/>
</dbReference>
<evidence type="ECO:0000256" key="1">
    <source>
        <dbReference type="SAM" id="SignalP"/>
    </source>
</evidence>
<accession>A0ABQ8MZ14</accession>
<organism evidence="3 4">
    <name type="scientific">Labeo rohita</name>
    <name type="common">Indian major carp</name>
    <name type="synonym">Cyprinus rohita</name>
    <dbReference type="NCBI Taxonomy" id="84645"/>
    <lineage>
        <taxon>Eukaryota</taxon>
        <taxon>Metazoa</taxon>
        <taxon>Chordata</taxon>
        <taxon>Craniata</taxon>
        <taxon>Vertebrata</taxon>
        <taxon>Euteleostomi</taxon>
        <taxon>Actinopterygii</taxon>
        <taxon>Neopterygii</taxon>
        <taxon>Teleostei</taxon>
        <taxon>Ostariophysi</taxon>
        <taxon>Cypriniformes</taxon>
        <taxon>Cyprinidae</taxon>
        <taxon>Labeoninae</taxon>
        <taxon>Labeonini</taxon>
        <taxon>Labeo</taxon>
    </lineage>
</organism>
<dbReference type="EMBL" id="JACTAM010000001">
    <property type="protein sequence ID" value="KAI2668073.1"/>
    <property type="molecule type" value="Genomic_DNA"/>
</dbReference>
<feature type="chain" id="PRO_5047247223" description="Alpha-2-macroglobulin bait region domain-containing protein" evidence="1">
    <location>
        <begin position="22"/>
        <end position="796"/>
    </location>
</feature>
<dbReference type="PANTHER" id="PTHR11412">
    <property type="entry name" value="MACROGLOBULIN / COMPLEMENT"/>
    <property type="match status" value="1"/>
</dbReference>
<dbReference type="Pfam" id="PF01835">
    <property type="entry name" value="MG2"/>
    <property type="match status" value="1"/>
</dbReference>
<name>A0ABQ8MZ14_LABRO</name>
<dbReference type="Pfam" id="PF17790">
    <property type="entry name" value="MG1"/>
    <property type="match status" value="1"/>
</dbReference>
<gene>
    <name evidence="3" type="ORF">H4Q32_004715</name>
</gene>
<dbReference type="InterPro" id="IPR050473">
    <property type="entry name" value="A2M/Complement_sys"/>
</dbReference>
<dbReference type="Pfam" id="PF17789">
    <property type="entry name" value="MG4"/>
    <property type="match status" value="1"/>
</dbReference>
<feature type="domain" description="Alpha-2-macroglobulin bait region" evidence="2">
    <location>
        <begin position="481"/>
        <end position="621"/>
    </location>
</feature>
<dbReference type="Gene3D" id="2.60.40.10">
    <property type="entry name" value="Immunoglobulins"/>
    <property type="match status" value="1"/>
</dbReference>
<dbReference type="Gene3D" id="1.20.50.70">
    <property type="match status" value="1"/>
</dbReference>
<dbReference type="PANTHER" id="PTHR11412:SF81">
    <property type="entry name" value="COMPLEMENT C3"/>
    <property type="match status" value="1"/>
</dbReference>
<dbReference type="InterPro" id="IPR002890">
    <property type="entry name" value="MG2"/>
</dbReference>
<keyword evidence="4" id="KW-1185">Reference proteome</keyword>
<dbReference type="Gene3D" id="6.20.50.160">
    <property type="match status" value="1"/>
</dbReference>
<dbReference type="Pfam" id="PF07703">
    <property type="entry name" value="A2M_BRD"/>
    <property type="match status" value="1"/>
</dbReference>
<dbReference type="SMART" id="SM01359">
    <property type="entry name" value="A2M_N_2"/>
    <property type="match status" value="1"/>
</dbReference>